<evidence type="ECO:0000256" key="1">
    <source>
        <dbReference type="SAM" id="MobiDB-lite"/>
    </source>
</evidence>
<gene>
    <name evidence="2" type="ORF">HannXRQ_Chr02g0043831</name>
</gene>
<organism evidence="2 3">
    <name type="scientific">Helianthus annuus</name>
    <name type="common">Common sunflower</name>
    <dbReference type="NCBI Taxonomy" id="4232"/>
    <lineage>
        <taxon>Eukaryota</taxon>
        <taxon>Viridiplantae</taxon>
        <taxon>Streptophyta</taxon>
        <taxon>Embryophyta</taxon>
        <taxon>Tracheophyta</taxon>
        <taxon>Spermatophyta</taxon>
        <taxon>Magnoliopsida</taxon>
        <taxon>eudicotyledons</taxon>
        <taxon>Gunneridae</taxon>
        <taxon>Pentapetalae</taxon>
        <taxon>asterids</taxon>
        <taxon>campanulids</taxon>
        <taxon>Asterales</taxon>
        <taxon>Asteraceae</taxon>
        <taxon>Asteroideae</taxon>
        <taxon>Heliantheae alliance</taxon>
        <taxon>Heliantheae</taxon>
        <taxon>Helianthus</taxon>
    </lineage>
</organism>
<name>A0A251VFS5_HELAN</name>
<sequence length="222" mass="24228">MSSSFGNSWADQWDHNPDPMPASSTYTKKKTGGGIGKTKEVAATGAKKVKQATSVVTLFKTTAREITVTYSSRTQFWFACYIPPLCGNIMVTMSSSEGSNVYDDVDPMELVSDDKYVLEVQVITSISESASDGDMDDIQSFALPDDIIEDDVLAIPPLLNDIVIIGHPEGEHVVEIIPFDIITLAAIPFVVDLDDDDDVIPVFPVDHVDDDLGDGKFLTWSF</sequence>
<dbReference type="PANTHER" id="PTHR33386:SF5">
    <property type="entry name" value="OS02G0740600 PROTEIN"/>
    <property type="match status" value="1"/>
</dbReference>
<keyword evidence="3" id="KW-1185">Reference proteome</keyword>
<protein>
    <submittedName>
        <fullName evidence="2">Uncharacterized protein</fullName>
    </submittedName>
</protein>
<dbReference type="Proteomes" id="UP000215914">
    <property type="component" value="Chromosome 2"/>
</dbReference>
<proteinExistence type="predicted"/>
<dbReference type="InParanoid" id="A0A251VFS5"/>
<evidence type="ECO:0000313" key="2">
    <source>
        <dbReference type="EMBL" id="OTG34264.1"/>
    </source>
</evidence>
<feature type="compositionally biased region" description="Polar residues" evidence="1">
    <location>
        <begin position="1"/>
        <end position="10"/>
    </location>
</feature>
<dbReference type="PANTHER" id="PTHR33386">
    <property type="entry name" value="OS02G0740600 PROTEIN"/>
    <property type="match status" value="1"/>
</dbReference>
<dbReference type="AlphaFoldDB" id="A0A251VFS5"/>
<dbReference type="EMBL" id="CM007891">
    <property type="protein sequence ID" value="OTG34264.1"/>
    <property type="molecule type" value="Genomic_DNA"/>
</dbReference>
<evidence type="ECO:0000313" key="3">
    <source>
        <dbReference type="Proteomes" id="UP000215914"/>
    </source>
</evidence>
<dbReference type="STRING" id="4232.A0A251VFS5"/>
<accession>A0A251VFS5</accession>
<reference evidence="3" key="1">
    <citation type="journal article" date="2017" name="Nature">
        <title>The sunflower genome provides insights into oil metabolism, flowering and Asterid evolution.</title>
        <authorList>
            <person name="Badouin H."/>
            <person name="Gouzy J."/>
            <person name="Grassa C.J."/>
            <person name="Murat F."/>
            <person name="Staton S.E."/>
            <person name="Cottret L."/>
            <person name="Lelandais-Briere C."/>
            <person name="Owens G.L."/>
            <person name="Carrere S."/>
            <person name="Mayjonade B."/>
            <person name="Legrand L."/>
            <person name="Gill N."/>
            <person name="Kane N.C."/>
            <person name="Bowers J.E."/>
            <person name="Hubner S."/>
            <person name="Bellec A."/>
            <person name="Berard A."/>
            <person name="Berges H."/>
            <person name="Blanchet N."/>
            <person name="Boniface M.C."/>
            <person name="Brunel D."/>
            <person name="Catrice O."/>
            <person name="Chaidir N."/>
            <person name="Claudel C."/>
            <person name="Donnadieu C."/>
            <person name="Faraut T."/>
            <person name="Fievet G."/>
            <person name="Helmstetter N."/>
            <person name="King M."/>
            <person name="Knapp S.J."/>
            <person name="Lai Z."/>
            <person name="Le Paslier M.C."/>
            <person name="Lippi Y."/>
            <person name="Lorenzon L."/>
            <person name="Mandel J.R."/>
            <person name="Marage G."/>
            <person name="Marchand G."/>
            <person name="Marquand E."/>
            <person name="Bret-Mestries E."/>
            <person name="Morien E."/>
            <person name="Nambeesan S."/>
            <person name="Nguyen T."/>
            <person name="Pegot-Espagnet P."/>
            <person name="Pouilly N."/>
            <person name="Raftis F."/>
            <person name="Sallet E."/>
            <person name="Schiex T."/>
            <person name="Thomas J."/>
            <person name="Vandecasteele C."/>
            <person name="Vares D."/>
            <person name="Vear F."/>
            <person name="Vautrin S."/>
            <person name="Crespi M."/>
            <person name="Mangin B."/>
            <person name="Burke J.M."/>
            <person name="Salse J."/>
            <person name="Munos S."/>
            <person name="Vincourt P."/>
            <person name="Rieseberg L.H."/>
            <person name="Langlade N.B."/>
        </authorList>
    </citation>
    <scope>NUCLEOTIDE SEQUENCE [LARGE SCALE GENOMIC DNA]</scope>
    <source>
        <strain evidence="3">cv. SF193</strain>
    </source>
</reference>
<feature type="region of interest" description="Disordered" evidence="1">
    <location>
        <begin position="1"/>
        <end position="35"/>
    </location>
</feature>